<dbReference type="OrthoDB" id="9760760at2"/>
<dbReference type="InterPro" id="IPR027417">
    <property type="entry name" value="P-loop_NTPase"/>
</dbReference>
<dbReference type="AlphaFoldDB" id="A0A4R7J2B3"/>
<protein>
    <submittedName>
        <fullName evidence="2">Magnesium chelatase subunit I</fullName>
    </submittedName>
</protein>
<sequence length="469" mass="50935">MADSQTGPRPAPTTVGELRASGHTQKSLRQELRDNLLAKLASGVNPWPGLHGLEDTVIPQVERAIIAGHDIVLLGERGQGKTRLLRTLVGLLDEWTPVISGSELGEHPYEPITAGSIRLATEQGDLLGIEWRHRSERYAEKLATPDTSVADLVGDVDPMKVAEGRSLGDPETIHFGLIPRSHRGIVAINELPDLAERIQVAMLNVMEERDIQIRGYLVRLPLDVLVVASANPEDYTNRGRIITPLKDRFGAEIRTHYPVELEAEVAVINQEAELTAEVTDPLLEVIARFTRELRESASVDQRSGVSARFSIAAAETVAASALHRSTVLGEADPVARPVDLATVIDVLGGKVEFESGEEGRERTILEHLLRTATAATVRELYRGLDFRLLVEAVEDGATITTGERVSAADFLSGLPVLGESELYDQIAERAGASSEGERASAIELALEGLYLARRLSKDSDATTTLYGRS</sequence>
<organism evidence="2 3">
    <name type="scientific">Naumannella halotolerans</name>
    <dbReference type="NCBI Taxonomy" id="993414"/>
    <lineage>
        <taxon>Bacteria</taxon>
        <taxon>Bacillati</taxon>
        <taxon>Actinomycetota</taxon>
        <taxon>Actinomycetes</taxon>
        <taxon>Propionibacteriales</taxon>
        <taxon>Propionibacteriaceae</taxon>
        <taxon>Naumannella</taxon>
    </lineage>
</organism>
<dbReference type="GO" id="GO:0004672">
    <property type="term" value="F:protein kinase activity"/>
    <property type="evidence" value="ECO:0007669"/>
    <property type="project" value="TreeGrafter"/>
</dbReference>
<dbReference type="EMBL" id="SOAW01000002">
    <property type="protein sequence ID" value="TDT31214.1"/>
    <property type="molecule type" value="Genomic_DNA"/>
</dbReference>
<keyword evidence="3" id="KW-1185">Reference proteome</keyword>
<accession>A0A4R7J2B3</accession>
<feature type="region of interest" description="Disordered" evidence="1">
    <location>
        <begin position="1"/>
        <end position="25"/>
    </location>
</feature>
<dbReference type="PANTHER" id="PTHR30267:SF2">
    <property type="entry name" value="PROTEIN PRKA"/>
    <property type="match status" value="1"/>
</dbReference>
<dbReference type="SUPFAM" id="SSF52540">
    <property type="entry name" value="P-loop containing nucleoside triphosphate hydrolases"/>
    <property type="match status" value="1"/>
</dbReference>
<evidence type="ECO:0000256" key="1">
    <source>
        <dbReference type="SAM" id="MobiDB-lite"/>
    </source>
</evidence>
<dbReference type="PANTHER" id="PTHR30267">
    <property type="entry name" value="PROTEIN KINASE PRKA"/>
    <property type="match status" value="1"/>
</dbReference>
<dbReference type="FunFam" id="3.40.50.300:FF:000841">
    <property type="entry name" value="Magnesium protoporphyrin chelatase"/>
    <property type="match status" value="1"/>
</dbReference>
<proteinExistence type="predicted"/>
<dbReference type="Proteomes" id="UP000295371">
    <property type="component" value="Unassembled WGS sequence"/>
</dbReference>
<evidence type="ECO:0000313" key="2">
    <source>
        <dbReference type="EMBL" id="TDT31214.1"/>
    </source>
</evidence>
<name>A0A4R7J2B3_9ACTN</name>
<evidence type="ECO:0000313" key="3">
    <source>
        <dbReference type="Proteomes" id="UP000295371"/>
    </source>
</evidence>
<comment type="caution">
    <text evidence="2">The sequence shown here is derived from an EMBL/GenBank/DDBJ whole genome shotgun (WGS) entry which is preliminary data.</text>
</comment>
<dbReference type="Gene3D" id="3.40.50.300">
    <property type="entry name" value="P-loop containing nucleotide triphosphate hydrolases"/>
    <property type="match status" value="1"/>
</dbReference>
<gene>
    <name evidence="2" type="ORF">CLV29_2628</name>
</gene>
<dbReference type="RefSeq" id="WP_133755515.1">
    <property type="nucleotide sequence ID" value="NZ_CP171129.1"/>
</dbReference>
<reference evidence="2 3" key="1">
    <citation type="submission" date="2019-03" db="EMBL/GenBank/DDBJ databases">
        <title>Genomic Encyclopedia of Archaeal and Bacterial Type Strains, Phase II (KMG-II): from individual species to whole genera.</title>
        <authorList>
            <person name="Goeker M."/>
        </authorList>
    </citation>
    <scope>NUCLEOTIDE SEQUENCE [LARGE SCALE GENOMIC DNA]</scope>
    <source>
        <strain evidence="2 3">DSM 24323</strain>
    </source>
</reference>